<feature type="region of interest" description="Disordered" evidence="12">
    <location>
        <begin position="586"/>
        <end position="613"/>
    </location>
</feature>
<evidence type="ECO:0000256" key="10">
    <source>
        <dbReference type="ARBA" id="ARBA00023201"/>
    </source>
</evidence>
<evidence type="ECO:0000256" key="11">
    <source>
        <dbReference type="RuleBase" id="RU362091"/>
    </source>
</evidence>
<accession>A0AAJ7VIR8</accession>
<feature type="transmembrane region" description="Helical" evidence="13">
    <location>
        <begin position="522"/>
        <end position="544"/>
    </location>
</feature>
<keyword evidence="3" id="KW-0813">Transport</keyword>
<dbReference type="PANTHER" id="PTHR42985:SF10">
    <property type="entry name" value="SODIUM-COUPLED MONOCARBOXYLATE TRANSPORTER 1"/>
    <property type="match status" value="1"/>
</dbReference>
<keyword evidence="10" id="KW-0739">Sodium transport</keyword>
<name>A0AAJ7VIR8_LATCA</name>
<comment type="similarity">
    <text evidence="2 11">Belongs to the sodium:solute symporter (SSF) (TC 2.A.21) family.</text>
</comment>
<evidence type="ECO:0000256" key="2">
    <source>
        <dbReference type="ARBA" id="ARBA00006434"/>
    </source>
</evidence>
<dbReference type="PROSITE" id="PS50283">
    <property type="entry name" value="NA_SOLUT_SYMP_3"/>
    <property type="match status" value="1"/>
</dbReference>
<evidence type="ECO:0000256" key="9">
    <source>
        <dbReference type="ARBA" id="ARBA00023136"/>
    </source>
</evidence>
<evidence type="ECO:0000256" key="4">
    <source>
        <dbReference type="ARBA" id="ARBA00022475"/>
    </source>
</evidence>
<dbReference type="PANTHER" id="PTHR42985">
    <property type="entry name" value="SODIUM-COUPLED MONOCARBOXYLATE TRANSPORTER"/>
    <property type="match status" value="1"/>
</dbReference>
<dbReference type="RefSeq" id="XP_018555956.1">
    <property type="nucleotide sequence ID" value="XM_018700440.2"/>
</dbReference>
<evidence type="ECO:0000256" key="3">
    <source>
        <dbReference type="ARBA" id="ARBA00022448"/>
    </source>
</evidence>
<keyword evidence="5 13" id="KW-0812">Transmembrane</keyword>
<proteinExistence type="inferred from homology"/>
<reference evidence="15" key="1">
    <citation type="submission" date="2025-08" db="UniProtKB">
        <authorList>
            <consortium name="RefSeq"/>
        </authorList>
    </citation>
    <scope>IDENTIFICATION</scope>
    <source>
        <tissue evidence="15">Brain</tissue>
    </source>
</reference>
<dbReference type="GO" id="GO:0005343">
    <property type="term" value="F:organic acid:sodium symporter activity"/>
    <property type="evidence" value="ECO:0007669"/>
    <property type="project" value="TreeGrafter"/>
</dbReference>
<feature type="transmembrane region" description="Helical" evidence="13">
    <location>
        <begin position="164"/>
        <end position="186"/>
    </location>
</feature>
<dbReference type="Pfam" id="PF00474">
    <property type="entry name" value="SSF"/>
    <property type="match status" value="2"/>
</dbReference>
<dbReference type="KEGG" id="lcf:108899790"/>
<feature type="transmembrane region" description="Helical" evidence="13">
    <location>
        <begin position="90"/>
        <end position="109"/>
    </location>
</feature>
<gene>
    <name evidence="15" type="primary">LOC108899790</name>
</gene>
<dbReference type="InterPro" id="IPR001734">
    <property type="entry name" value="Na/solute_symporter"/>
</dbReference>
<dbReference type="GO" id="GO:0005886">
    <property type="term" value="C:plasma membrane"/>
    <property type="evidence" value="ECO:0007669"/>
    <property type="project" value="UniProtKB-SubCell"/>
</dbReference>
<feature type="transmembrane region" description="Helical" evidence="13">
    <location>
        <begin position="51"/>
        <end position="70"/>
    </location>
</feature>
<keyword evidence="4" id="KW-1003">Cell membrane</keyword>
<evidence type="ECO:0000256" key="12">
    <source>
        <dbReference type="SAM" id="MobiDB-lite"/>
    </source>
</evidence>
<feature type="transmembrane region" description="Helical" evidence="13">
    <location>
        <begin position="238"/>
        <end position="257"/>
    </location>
</feature>
<dbReference type="InterPro" id="IPR051163">
    <property type="entry name" value="Sodium:Solute_Symporter_SSF"/>
</dbReference>
<keyword evidence="6 13" id="KW-1133">Transmembrane helix</keyword>
<feature type="transmembrane region" description="Helical" evidence="13">
    <location>
        <begin position="278"/>
        <end position="303"/>
    </location>
</feature>
<comment type="subcellular location">
    <subcellularLocation>
        <location evidence="1">Cell membrane</location>
        <topology evidence="1">Multi-pass membrane protein</topology>
    </subcellularLocation>
</comment>
<feature type="transmembrane region" description="Helical" evidence="13">
    <location>
        <begin position="338"/>
        <end position="363"/>
    </location>
</feature>
<protein>
    <submittedName>
        <fullName evidence="15">Sodium-coupled monocarboxylate transporter 1</fullName>
    </submittedName>
</protein>
<keyword evidence="9 13" id="KW-0472">Membrane</keyword>
<keyword evidence="7" id="KW-0915">Sodium</keyword>
<evidence type="ECO:0000256" key="1">
    <source>
        <dbReference type="ARBA" id="ARBA00004651"/>
    </source>
</evidence>
<evidence type="ECO:0000313" key="14">
    <source>
        <dbReference type="Proteomes" id="UP000694890"/>
    </source>
</evidence>
<evidence type="ECO:0000313" key="15">
    <source>
        <dbReference type="RefSeq" id="XP_018555956.1"/>
    </source>
</evidence>
<evidence type="ECO:0000256" key="7">
    <source>
        <dbReference type="ARBA" id="ARBA00023053"/>
    </source>
</evidence>
<organism evidence="14 15">
    <name type="scientific">Lates calcarifer</name>
    <name type="common">Barramundi</name>
    <name type="synonym">Holocentrus calcarifer</name>
    <dbReference type="NCBI Taxonomy" id="8187"/>
    <lineage>
        <taxon>Eukaryota</taxon>
        <taxon>Metazoa</taxon>
        <taxon>Chordata</taxon>
        <taxon>Craniata</taxon>
        <taxon>Vertebrata</taxon>
        <taxon>Euteleostomi</taxon>
        <taxon>Actinopterygii</taxon>
        <taxon>Neopterygii</taxon>
        <taxon>Teleostei</taxon>
        <taxon>Neoteleostei</taxon>
        <taxon>Acanthomorphata</taxon>
        <taxon>Carangaria</taxon>
        <taxon>Carangaria incertae sedis</taxon>
        <taxon>Centropomidae</taxon>
        <taxon>Lates</taxon>
    </lineage>
</organism>
<dbReference type="GO" id="GO:0070062">
    <property type="term" value="C:extracellular exosome"/>
    <property type="evidence" value="ECO:0007669"/>
    <property type="project" value="TreeGrafter"/>
</dbReference>
<feature type="transmembrane region" description="Helical" evidence="13">
    <location>
        <begin position="443"/>
        <end position="463"/>
    </location>
</feature>
<feature type="transmembrane region" description="Helical" evidence="13">
    <location>
        <begin position="121"/>
        <end position="144"/>
    </location>
</feature>
<dbReference type="GeneID" id="108899790"/>
<feature type="transmembrane region" description="Helical" evidence="13">
    <location>
        <begin position="384"/>
        <end position="403"/>
    </location>
</feature>
<evidence type="ECO:0000256" key="13">
    <source>
        <dbReference type="SAM" id="Phobius"/>
    </source>
</evidence>
<dbReference type="AlphaFoldDB" id="A0AAJ7VIR8"/>
<evidence type="ECO:0000256" key="5">
    <source>
        <dbReference type="ARBA" id="ARBA00022692"/>
    </source>
</evidence>
<dbReference type="Proteomes" id="UP000694890">
    <property type="component" value="Linkage group LG18"/>
</dbReference>
<dbReference type="Gene3D" id="1.20.1730.10">
    <property type="entry name" value="Sodium/glucose cotransporter"/>
    <property type="match status" value="2"/>
</dbReference>
<keyword evidence="8" id="KW-0406">Ion transport</keyword>
<dbReference type="GO" id="GO:0015730">
    <property type="term" value="P:propanoate transmembrane transport"/>
    <property type="evidence" value="ECO:0007669"/>
    <property type="project" value="TreeGrafter"/>
</dbReference>
<evidence type="ECO:0000256" key="8">
    <source>
        <dbReference type="ARBA" id="ARBA00023065"/>
    </source>
</evidence>
<sequence length="613" mass="66806">MHRDLHLFTEDCLSANSVNNSLNNYISSFGVTSTKMSGGSPAAGSLMVADYVVFALMLLVSAAVGVYYAWVSRGRGNSKDFLTGSRKLTALPVSMSLTASFMSSTTLLANPAEVYRYGAIFLLFGVSYVLAMVVTSELFLPFFYRLSLTSTYEYLELRFNRATRLLGTVVFMIQAILYTGIIIYGPALALQQVIDMDLWGGIISTGAVCILYCTLAENTSDRLILDLDIFDINPLRRHTFWTMITGGTFGWVAIYGVHQAQVQRYVSCKSITHARIALYINLVGLCSFLLCSVFAGMCLYSIYKDCDPWTAGHVSAPDELMPYLVVDIFTGYPGLKGLFFAAVYSGSLSTVSSSINALAAVTLEDLIKPYTNMSEKHLTWVSKGLSFFYGVVCITMAGLASLMGGMMQAGAVISGITLGPLLGLFTLGILCPFANSKGGLSGLVTGLVAALAFCLASLISPPIPEMTRPLPMTTEGCNFATGDSLNWTSTALPTEPSTITTAPIQNSDGIHLLTDKWQSPSYLYLSVIGTATAFIVGLMVSLFTGGWKERVDLRLTLMREDTTIYHIFKFFKGKVMRRTEEFDLTKNREEKSGNTNPAFYDTEMDSTISSIPK</sequence>
<dbReference type="InterPro" id="IPR038377">
    <property type="entry name" value="Na/Glc_symporter_sf"/>
</dbReference>
<feature type="transmembrane region" description="Helical" evidence="13">
    <location>
        <begin position="409"/>
        <end position="431"/>
    </location>
</feature>
<evidence type="ECO:0000256" key="6">
    <source>
        <dbReference type="ARBA" id="ARBA00022989"/>
    </source>
</evidence>